<keyword evidence="9" id="KW-1185">Reference proteome</keyword>
<feature type="transmembrane region" description="Helical" evidence="7">
    <location>
        <begin position="231"/>
        <end position="249"/>
    </location>
</feature>
<dbReference type="EMBL" id="JMIX01000012">
    <property type="protein sequence ID" value="KEO90689.1"/>
    <property type="molecule type" value="Genomic_DNA"/>
</dbReference>
<dbReference type="PANTHER" id="PTHR30213:SF0">
    <property type="entry name" value="UPF0761 MEMBRANE PROTEIN YIHY"/>
    <property type="match status" value="1"/>
</dbReference>
<feature type="transmembrane region" description="Helical" evidence="7">
    <location>
        <begin position="182"/>
        <end position="211"/>
    </location>
</feature>
<dbReference type="PANTHER" id="PTHR30213">
    <property type="entry name" value="INNER MEMBRANE PROTEIN YHJD"/>
    <property type="match status" value="1"/>
</dbReference>
<comment type="caution">
    <text evidence="8">The sequence shown here is derived from an EMBL/GenBank/DDBJ whole genome shotgun (WGS) entry which is preliminary data.</text>
</comment>
<sequence length="344" mass="37385">MAERASPLRSSKLPPAQDREVRSLSPEARRQSARDERDESRAGLRSVLVRRMGPGTRAFEVFKRTMVGTYQDGFIHAGNLAYLSMLAIFPFFIIGAAVFQLVGGAERTSQMIAAVLVTLPPTVSDTIEPVAANIVEARSGWLLWLGAAVALWTVSSLVETIRDILRRAYGTKAIHAFWKYRLLSAGIILAAVVLLLISLFAQVVIGTAQAVIDASLPQLSQLIGTLRLSRIVPALGLALSLYMLFYSLTPHEYRSKAYPKWPGALFTAAWWLGVTTALPPILSSFFAYNLTYGSLAGIIIALFFFWLVGLGLVIGAELNAALAEPETAGDELANDSADNTQTEE</sequence>
<organism evidence="8 9">
    <name type="scientific">Erythrobacter litoralis</name>
    <dbReference type="NCBI Taxonomy" id="39960"/>
    <lineage>
        <taxon>Bacteria</taxon>
        <taxon>Pseudomonadati</taxon>
        <taxon>Pseudomonadota</taxon>
        <taxon>Alphaproteobacteria</taxon>
        <taxon>Sphingomonadales</taxon>
        <taxon>Erythrobacteraceae</taxon>
        <taxon>Erythrobacter/Porphyrobacter group</taxon>
        <taxon>Erythrobacter</taxon>
    </lineage>
</organism>
<evidence type="ECO:0000256" key="2">
    <source>
        <dbReference type="ARBA" id="ARBA00022475"/>
    </source>
</evidence>
<evidence type="ECO:0000313" key="8">
    <source>
        <dbReference type="EMBL" id="KEO90689.1"/>
    </source>
</evidence>
<dbReference type="InterPro" id="IPR017039">
    <property type="entry name" value="Virul_fac_BrkB"/>
</dbReference>
<dbReference type="Pfam" id="PF03631">
    <property type="entry name" value="Virul_fac_BrkB"/>
    <property type="match status" value="1"/>
</dbReference>
<feature type="transmembrane region" description="Helical" evidence="7">
    <location>
        <begin position="294"/>
        <end position="314"/>
    </location>
</feature>
<evidence type="ECO:0000256" key="4">
    <source>
        <dbReference type="ARBA" id="ARBA00022989"/>
    </source>
</evidence>
<dbReference type="Proteomes" id="UP000027866">
    <property type="component" value="Unassembled WGS sequence"/>
</dbReference>
<accession>A0A074MB95</accession>
<keyword evidence="3 7" id="KW-0812">Transmembrane</keyword>
<dbReference type="KEGG" id="elq:Ga0102493_111025"/>
<name>A0A074MB95_9SPHN</name>
<evidence type="ECO:0000256" key="7">
    <source>
        <dbReference type="SAM" id="Phobius"/>
    </source>
</evidence>
<comment type="subcellular location">
    <subcellularLocation>
        <location evidence="1">Cell membrane</location>
        <topology evidence="1">Multi-pass membrane protein</topology>
    </subcellularLocation>
</comment>
<protein>
    <submittedName>
        <fullName evidence="8">Ribonuclease BN</fullName>
    </submittedName>
</protein>
<feature type="compositionally biased region" description="Basic and acidic residues" evidence="6">
    <location>
        <begin position="17"/>
        <end position="41"/>
    </location>
</feature>
<gene>
    <name evidence="8" type="ORF">EH32_02380</name>
</gene>
<dbReference type="GO" id="GO:0005886">
    <property type="term" value="C:plasma membrane"/>
    <property type="evidence" value="ECO:0007669"/>
    <property type="project" value="UniProtKB-SubCell"/>
</dbReference>
<proteinExistence type="predicted"/>
<dbReference type="OrthoDB" id="9781030at2"/>
<evidence type="ECO:0000256" key="3">
    <source>
        <dbReference type="ARBA" id="ARBA00022692"/>
    </source>
</evidence>
<feature type="transmembrane region" description="Helical" evidence="7">
    <location>
        <begin position="261"/>
        <end position="282"/>
    </location>
</feature>
<keyword evidence="5 7" id="KW-0472">Membrane</keyword>
<keyword evidence="2" id="KW-1003">Cell membrane</keyword>
<keyword evidence="4 7" id="KW-1133">Transmembrane helix</keyword>
<evidence type="ECO:0000256" key="5">
    <source>
        <dbReference type="ARBA" id="ARBA00023136"/>
    </source>
</evidence>
<evidence type="ECO:0000256" key="6">
    <source>
        <dbReference type="SAM" id="MobiDB-lite"/>
    </source>
</evidence>
<dbReference type="RefSeq" id="WP_051698363.1">
    <property type="nucleotide sequence ID" value="NZ_CP017057.1"/>
</dbReference>
<feature type="transmembrane region" description="Helical" evidence="7">
    <location>
        <begin position="141"/>
        <end position="161"/>
    </location>
</feature>
<reference evidence="8 9" key="1">
    <citation type="submission" date="2014-04" db="EMBL/GenBank/DDBJ databases">
        <title>A comprehensive comparison of genomes of Erythrobacter spp. Strains.</title>
        <authorList>
            <person name="Zheng Q."/>
        </authorList>
    </citation>
    <scope>NUCLEOTIDE SEQUENCE [LARGE SCALE GENOMIC DNA]</scope>
    <source>
        <strain evidence="8 9">DSM 8509</strain>
    </source>
</reference>
<feature type="region of interest" description="Disordered" evidence="6">
    <location>
        <begin position="1"/>
        <end position="41"/>
    </location>
</feature>
<evidence type="ECO:0000256" key="1">
    <source>
        <dbReference type="ARBA" id="ARBA00004651"/>
    </source>
</evidence>
<evidence type="ECO:0000313" key="9">
    <source>
        <dbReference type="Proteomes" id="UP000027866"/>
    </source>
</evidence>
<dbReference type="AlphaFoldDB" id="A0A074MB95"/>
<dbReference type="PATRIC" id="fig|39960.10.peg.90"/>
<feature type="transmembrane region" description="Helical" evidence="7">
    <location>
        <begin position="80"/>
        <end position="102"/>
    </location>
</feature>